<organism evidence="2 3">
    <name type="scientific">Rhodococcus jostii</name>
    <dbReference type="NCBI Taxonomy" id="132919"/>
    <lineage>
        <taxon>Bacteria</taxon>
        <taxon>Bacillati</taxon>
        <taxon>Actinomycetota</taxon>
        <taxon>Actinomycetes</taxon>
        <taxon>Mycobacteriales</taxon>
        <taxon>Nocardiaceae</taxon>
        <taxon>Rhodococcus</taxon>
    </lineage>
</organism>
<dbReference type="Pfam" id="PF02627">
    <property type="entry name" value="CMD"/>
    <property type="match status" value="1"/>
</dbReference>
<dbReference type="RefSeq" id="WP_073366738.1">
    <property type="nucleotide sequence ID" value="NZ_FNTL01000004.1"/>
</dbReference>
<dbReference type="SUPFAM" id="SSF69118">
    <property type="entry name" value="AhpD-like"/>
    <property type="match status" value="1"/>
</dbReference>
<keyword evidence="2" id="KW-0575">Peroxidase</keyword>
<dbReference type="Proteomes" id="UP000183407">
    <property type="component" value="Unassembled WGS sequence"/>
</dbReference>
<gene>
    <name evidence="2" type="ORF">SAMN04490220_1290</name>
</gene>
<dbReference type="InterPro" id="IPR029032">
    <property type="entry name" value="AhpD-like"/>
</dbReference>
<keyword evidence="2" id="KW-0560">Oxidoreductase</keyword>
<evidence type="ECO:0000259" key="1">
    <source>
        <dbReference type="Pfam" id="PF02627"/>
    </source>
</evidence>
<dbReference type="PANTHER" id="PTHR34846">
    <property type="entry name" value="4-CARBOXYMUCONOLACTONE DECARBOXYLASE FAMILY PROTEIN (AFU_ORTHOLOGUE AFUA_6G11590)"/>
    <property type="match status" value="1"/>
</dbReference>
<dbReference type="EMBL" id="FNTL01000004">
    <property type="protein sequence ID" value="SEC30037.1"/>
    <property type="molecule type" value="Genomic_DNA"/>
</dbReference>
<protein>
    <submittedName>
        <fullName evidence="2">Alkylhydroperoxidase family enzyme, contains CxxC motif</fullName>
    </submittedName>
</protein>
<dbReference type="Gene3D" id="1.20.1290.10">
    <property type="entry name" value="AhpD-like"/>
    <property type="match status" value="1"/>
</dbReference>
<sequence>MAGNIRIPKAELTGIYGAIVKRMSRKMLGEVAEPVEVAWHNRKVLNFSFSVGRQVQKWDQCDHNLKSFAHMAVASMVGCSFCLDYGYFQAHNEGLDLTKAREVPRWRQSDAFTPLERDVLDYAEAMTLTPPTVTDELSARLLDALGPAALVELTAFIAVANLMTRTNTAFGIESQGFATACGLKPLTVPAGGSGATGQ</sequence>
<feature type="domain" description="Carboxymuconolactone decarboxylase-like" evidence="1">
    <location>
        <begin position="59"/>
        <end position="125"/>
    </location>
</feature>
<dbReference type="InterPro" id="IPR003779">
    <property type="entry name" value="CMD-like"/>
</dbReference>
<evidence type="ECO:0000313" key="3">
    <source>
        <dbReference type="Proteomes" id="UP000183407"/>
    </source>
</evidence>
<dbReference type="GO" id="GO:0051920">
    <property type="term" value="F:peroxiredoxin activity"/>
    <property type="evidence" value="ECO:0007669"/>
    <property type="project" value="InterPro"/>
</dbReference>
<evidence type="ECO:0000313" key="2">
    <source>
        <dbReference type="EMBL" id="SEC30037.1"/>
    </source>
</evidence>
<name>A0A1H4RDT5_RHOJO</name>
<proteinExistence type="predicted"/>
<accession>A0A1H4RDT5</accession>
<reference evidence="3" key="1">
    <citation type="submission" date="2016-10" db="EMBL/GenBank/DDBJ databases">
        <authorList>
            <person name="Varghese N."/>
        </authorList>
    </citation>
    <scope>NUCLEOTIDE SEQUENCE [LARGE SCALE GENOMIC DNA]</scope>
    <source>
        <strain evidence="3">DSM 44719</strain>
    </source>
</reference>
<dbReference type="PANTHER" id="PTHR34846:SF10">
    <property type="entry name" value="CYTOPLASMIC PROTEIN"/>
    <property type="match status" value="1"/>
</dbReference>
<dbReference type="OrthoDB" id="657225at2"/>
<dbReference type="AlphaFoldDB" id="A0A1H4RDT5"/>